<feature type="repeat" description="HEAT" evidence="2">
    <location>
        <begin position="121"/>
        <end position="159"/>
    </location>
</feature>
<evidence type="ECO:0000313" key="4">
    <source>
        <dbReference type="EMBL" id="CAG6616582.1"/>
    </source>
</evidence>
<name>A0A8D8PVB3_9HEMI</name>
<dbReference type="Gene3D" id="1.25.10.10">
    <property type="entry name" value="Leucine-rich Repeat Variant"/>
    <property type="match status" value="2"/>
</dbReference>
<dbReference type="InterPro" id="IPR011989">
    <property type="entry name" value="ARM-like"/>
</dbReference>
<dbReference type="InterPro" id="IPR034085">
    <property type="entry name" value="TOG"/>
</dbReference>
<dbReference type="InterPro" id="IPR000357">
    <property type="entry name" value="HEAT"/>
</dbReference>
<reference evidence="4" key="1">
    <citation type="submission" date="2021-05" db="EMBL/GenBank/DDBJ databases">
        <authorList>
            <person name="Alioto T."/>
            <person name="Alioto T."/>
            <person name="Gomez Garrido J."/>
        </authorList>
    </citation>
    <scope>NUCLEOTIDE SEQUENCE</scope>
</reference>
<sequence>MAASTPQDMDGFLPLLTTMDTKAKLTIGAKLQTYLSEVLPNSGDGEPSIQCSDIGLFIDSLLPWITSSNYKVSLQGLEIMIELCDKMKQDFRPFVPAILPVIIDRLGDSKHGSSVLVISRLVPHIVKLLSDPHGTVRDSAFNSLVVIYKFVGDRLKLDLTKKYQVPANKLAPLLSKFEDIKLSGELHPSAVMGESLFNDEVDRATNVNSLKRSTLESLNSRSRNIPKPR</sequence>
<organism evidence="4">
    <name type="scientific">Cacopsylla melanoneura</name>
    <dbReference type="NCBI Taxonomy" id="428564"/>
    <lineage>
        <taxon>Eukaryota</taxon>
        <taxon>Metazoa</taxon>
        <taxon>Ecdysozoa</taxon>
        <taxon>Arthropoda</taxon>
        <taxon>Hexapoda</taxon>
        <taxon>Insecta</taxon>
        <taxon>Pterygota</taxon>
        <taxon>Neoptera</taxon>
        <taxon>Paraneoptera</taxon>
        <taxon>Hemiptera</taxon>
        <taxon>Sternorrhyncha</taxon>
        <taxon>Psylloidea</taxon>
        <taxon>Psyllidae</taxon>
        <taxon>Psyllinae</taxon>
        <taxon>Cacopsylla</taxon>
    </lineage>
</organism>
<dbReference type="GO" id="GO:0000226">
    <property type="term" value="P:microtubule cytoskeleton organization"/>
    <property type="evidence" value="ECO:0007669"/>
    <property type="project" value="UniProtKB-ARBA"/>
</dbReference>
<evidence type="ECO:0000256" key="2">
    <source>
        <dbReference type="PROSITE-ProRule" id="PRU00103"/>
    </source>
</evidence>
<keyword evidence="1" id="KW-0677">Repeat</keyword>
<dbReference type="SMART" id="SM01349">
    <property type="entry name" value="TOG"/>
    <property type="match status" value="1"/>
</dbReference>
<dbReference type="PROSITE" id="PS50077">
    <property type="entry name" value="HEAT_REPEAT"/>
    <property type="match status" value="1"/>
</dbReference>
<dbReference type="AlphaFoldDB" id="A0A8D8PVB3"/>
<accession>A0A8D8PVB3</accession>
<evidence type="ECO:0000256" key="1">
    <source>
        <dbReference type="ARBA" id="ARBA00022737"/>
    </source>
</evidence>
<proteinExistence type="predicted"/>
<protein>
    <submittedName>
        <fullName evidence="4">CLIP-associating protein</fullName>
    </submittedName>
</protein>
<evidence type="ECO:0000259" key="3">
    <source>
        <dbReference type="SMART" id="SM01349"/>
    </source>
</evidence>
<dbReference type="Pfam" id="PF02985">
    <property type="entry name" value="HEAT"/>
    <property type="match status" value="1"/>
</dbReference>
<feature type="domain" description="TOG" evidence="3">
    <location>
        <begin position="2"/>
        <end position="186"/>
    </location>
</feature>
<dbReference type="SUPFAM" id="SSF48371">
    <property type="entry name" value="ARM repeat"/>
    <property type="match status" value="1"/>
</dbReference>
<dbReference type="InterPro" id="IPR016024">
    <property type="entry name" value="ARM-type_fold"/>
</dbReference>
<dbReference type="InterPro" id="IPR021133">
    <property type="entry name" value="HEAT_type_2"/>
</dbReference>
<dbReference type="EMBL" id="HBUF01036194">
    <property type="protein sequence ID" value="CAG6616582.1"/>
    <property type="molecule type" value="Transcribed_RNA"/>
</dbReference>